<keyword evidence="4" id="KW-1185">Reference proteome</keyword>
<feature type="compositionally biased region" description="Polar residues" evidence="2">
    <location>
        <begin position="172"/>
        <end position="191"/>
    </location>
</feature>
<evidence type="ECO:0008006" key="5">
    <source>
        <dbReference type="Google" id="ProtNLM"/>
    </source>
</evidence>
<comment type="caution">
    <text evidence="3">The sequence shown here is derived from an EMBL/GenBank/DDBJ whole genome shotgun (WGS) entry which is preliminary data.</text>
</comment>
<protein>
    <recommendedName>
        <fullName evidence="5">Coiled-coil domain-containing protein 185</fullName>
    </recommendedName>
</protein>
<reference evidence="3" key="1">
    <citation type="submission" date="2023-07" db="EMBL/GenBank/DDBJ databases">
        <authorList>
            <person name="Stuckert A."/>
        </authorList>
    </citation>
    <scope>NUCLEOTIDE SEQUENCE</scope>
</reference>
<evidence type="ECO:0000256" key="1">
    <source>
        <dbReference type="SAM" id="Coils"/>
    </source>
</evidence>
<evidence type="ECO:0000256" key="2">
    <source>
        <dbReference type="SAM" id="MobiDB-lite"/>
    </source>
</evidence>
<evidence type="ECO:0000313" key="3">
    <source>
        <dbReference type="EMBL" id="CAJ0956963.1"/>
    </source>
</evidence>
<feature type="compositionally biased region" description="Basic and acidic residues" evidence="2">
    <location>
        <begin position="216"/>
        <end position="231"/>
    </location>
</feature>
<feature type="coiled-coil region" evidence="1">
    <location>
        <begin position="595"/>
        <end position="643"/>
    </location>
</feature>
<dbReference type="PANTHER" id="PTHR33663">
    <property type="entry name" value="COILED-COIL DOMAIN-CONTAINING PROTEIN 177"/>
    <property type="match status" value="1"/>
</dbReference>
<name>A0ABN9M996_9NEOB</name>
<dbReference type="PANTHER" id="PTHR33663:SF3">
    <property type="entry name" value="COILED-COIL DOMAIN-CONTAINING PROTEIN 185"/>
    <property type="match status" value="1"/>
</dbReference>
<feature type="region of interest" description="Disordered" evidence="2">
    <location>
        <begin position="367"/>
        <end position="386"/>
    </location>
</feature>
<feature type="compositionally biased region" description="Polar residues" evidence="2">
    <location>
        <begin position="199"/>
        <end position="208"/>
    </location>
</feature>
<dbReference type="InterPro" id="IPR029090">
    <property type="entry name" value="DUF4659"/>
</dbReference>
<gene>
    <name evidence="3" type="ORF">RIMI_LOCUS15767844</name>
</gene>
<organism evidence="3 4">
    <name type="scientific">Ranitomeya imitator</name>
    <name type="common">mimic poison frog</name>
    <dbReference type="NCBI Taxonomy" id="111125"/>
    <lineage>
        <taxon>Eukaryota</taxon>
        <taxon>Metazoa</taxon>
        <taxon>Chordata</taxon>
        <taxon>Craniata</taxon>
        <taxon>Vertebrata</taxon>
        <taxon>Euteleostomi</taxon>
        <taxon>Amphibia</taxon>
        <taxon>Batrachia</taxon>
        <taxon>Anura</taxon>
        <taxon>Neobatrachia</taxon>
        <taxon>Hyloidea</taxon>
        <taxon>Dendrobatidae</taxon>
        <taxon>Dendrobatinae</taxon>
        <taxon>Ranitomeya</taxon>
    </lineage>
</organism>
<feature type="compositionally biased region" description="Basic and acidic residues" evidence="2">
    <location>
        <begin position="109"/>
        <end position="122"/>
    </location>
</feature>
<dbReference type="Proteomes" id="UP001176940">
    <property type="component" value="Unassembled WGS sequence"/>
</dbReference>
<dbReference type="Pfam" id="PF15558">
    <property type="entry name" value="DUF4659"/>
    <property type="match status" value="1"/>
</dbReference>
<feature type="compositionally biased region" description="Polar residues" evidence="2">
    <location>
        <begin position="95"/>
        <end position="106"/>
    </location>
</feature>
<feature type="compositionally biased region" description="Polar residues" evidence="2">
    <location>
        <begin position="259"/>
        <end position="268"/>
    </location>
</feature>
<feature type="compositionally biased region" description="Basic and acidic residues" evidence="2">
    <location>
        <begin position="140"/>
        <end position="171"/>
    </location>
</feature>
<feature type="compositionally biased region" description="Basic and acidic residues" evidence="2">
    <location>
        <begin position="276"/>
        <end position="304"/>
    </location>
</feature>
<keyword evidence="1" id="KW-0175">Coiled coil</keyword>
<proteinExistence type="predicted"/>
<dbReference type="EMBL" id="CAUEEQ010042965">
    <property type="protein sequence ID" value="CAJ0956963.1"/>
    <property type="molecule type" value="Genomic_DNA"/>
</dbReference>
<feature type="compositionally biased region" description="Polar residues" evidence="2">
    <location>
        <begin position="232"/>
        <end position="251"/>
    </location>
</feature>
<sequence>MEGGRRSPSLHLDLTNFEDGGDSRYVLTSPHSLEACARLGVRPVDLLYKSYGEVREEKPGASSHEVREMYEAHEMERQRKKRQCQELRKSLMESAWSQEQHVQPSTACRDPRDPATRNHKDPTTSNAQNHRDPAGQNSLNHRDPTNRNHQDPAIHSPRDQQDHSTQNHRDPTGQNPPNLRDPTIQNYQDPTIHNPWDPQDSTSQNPWNHQDPAIHSPRDQQDHSTQNHRDPTGQNPPNHRDPTIQNYQDPTIHNPWDPQDSTSQNPWNHQDPAIHSPRDQQDHSTQSHRDTRTQNRDPTTHKLWHHRDITAHKPWNHRGTTTSPDHWDYLEVKRTTSRRDPYTLASSPSQWDSYNLVTSPNRWDSYNFATSPNPATTGHRGEGDMRRSLSQGNLVYQEEQIRHLTRKVEKEVKVPVPYRDKKIAALMLLKHQEEEMSMQRKLQAQQAWDDLRSKEKVIRDALIKRDWTDRPQNHRRSPRSSKLDWQLDAVRYMTAQNNKDWKMLTPEERILLKDGMKKVQEDLQSKRRQQDIRDTGGRLLEERMLQAFKAKMIKDLQDKKNIQIKNDYEKLRHSRLKEVADNQVKAEELSKRMSMRQKERRFQDIYEQIQEERLKEIQNKASREEAMIVMAKLRAERQEKEQINHKKMLLQISNQKTRQAKDTLGKSLQSKSERMRELNIVKEKAHQILKQKVEEDEENQRTQIAHQIRIKDRKSDKLLKEKEATVQEGKKIARASFHMRDKIREQTKSRTFDQMALQAQLSASFMKSLP</sequence>
<feature type="region of interest" description="Disordered" evidence="2">
    <location>
        <begin position="95"/>
        <end position="304"/>
    </location>
</feature>
<feature type="compositionally biased region" description="Polar residues" evidence="2">
    <location>
        <begin position="367"/>
        <end position="376"/>
    </location>
</feature>
<accession>A0ABN9M996</accession>
<evidence type="ECO:0000313" key="4">
    <source>
        <dbReference type="Proteomes" id="UP001176940"/>
    </source>
</evidence>